<keyword evidence="2" id="KW-0597">Phosphoprotein</keyword>
<dbReference type="PANTHER" id="PTHR10807:SF39">
    <property type="entry name" value="MYOTUBULARIN-RELATED PROTEIN 10"/>
    <property type="match status" value="1"/>
</dbReference>
<dbReference type="InterPro" id="IPR029021">
    <property type="entry name" value="Prot-tyrosine_phosphatase-like"/>
</dbReference>
<dbReference type="Pfam" id="PF12578">
    <property type="entry name" value="3-PAP"/>
    <property type="match status" value="1"/>
</dbReference>
<evidence type="ECO:0000256" key="3">
    <source>
        <dbReference type="ARBA" id="ARBA00069396"/>
    </source>
</evidence>
<dbReference type="InterPro" id="IPR030564">
    <property type="entry name" value="Myotubularin"/>
</dbReference>
<evidence type="ECO:0000256" key="2">
    <source>
        <dbReference type="ARBA" id="ARBA00022553"/>
    </source>
</evidence>
<accession>L5LEV1</accession>
<evidence type="ECO:0000256" key="1">
    <source>
        <dbReference type="ARBA" id="ARBA00007471"/>
    </source>
</evidence>
<dbReference type="GO" id="GO:0016020">
    <property type="term" value="C:membrane"/>
    <property type="evidence" value="ECO:0007669"/>
    <property type="project" value="TreeGrafter"/>
</dbReference>
<dbReference type="EMBL" id="KB112968">
    <property type="protein sequence ID" value="ELK24168.1"/>
    <property type="molecule type" value="Genomic_DNA"/>
</dbReference>
<dbReference type="GO" id="GO:0046856">
    <property type="term" value="P:phosphatidylinositol dephosphorylation"/>
    <property type="evidence" value="ECO:0007669"/>
    <property type="project" value="TreeGrafter"/>
</dbReference>
<protein>
    <recommendedName>
        <fullName evidence="3">Myotubularin-related protein 10</fullName>
    </recommendedName>
    <alternativeName>
        <fullName evidence="4">Inactive phosphatidylinositol 3-phosphatase 10</fullName>
    </alternativeName>
</protein>
<feature type="domain" description="Myotubularin phosphatase" evidence="5">
    <location>
        <begin position="206"/>
        <end position="721"/>
    </location>
</feature>
<evidence type="ECO:0000256" key="4">
    <source>
        <dbReference type="ARBA" id="ARBA00079481"/>
    </source>
</evidence>
<name>L5LEV1_MYODS</name>
<dbReference type="Proteomes" id="UP000010556">
    <property type="component" value="Unassembled WGS sequence"/>
</dbReference>
<reference evidence="7" key="1">
    <citation type="journal article" date="2013" name="Science">
        <title>Comparative analysis of bat genomes provides insight into the evolution of flight and immunity.</title>
        <authorList>
            <person name="Zhang G."/>
            <person name="Cowled C."/>
            <person name="Shi Z."/>
            <person name="Huang Z."/>
            <person name="Bishop-Lilly K.A."/>
            <person name="Fang X."/>
            <person name="Wynne J.W."/>
            <person name="Xiong Z."/>
            <person name="Baker M.L."/>
            <person name="Zhao W."/>
            <person name="Tachedjian M."/>
            <person name="Zhu Y."/>
            <person name="Zhou P."/>
            <person name="Jiang X."/>
            <person name="Ng J."/>
            <person name="Yang L."/>
            <person name="Wu L."/>
            <person name="Xiao J."/>
            <person name="Feng Y."/>
            <person name="Chen Y."/>
            <person name="Sun X."/>
            <person name="Zhang Y."/>
            <person name="Marsh G.A."/>
            <person name="Crameri G."/>
            <person name="Broder C.C."/>
            <person name="Frey K.G."/>
            <person name="Wang L.F."/>
            <person name="Wang J."/>
        </authorList>
    </citation>
    <scope>NUCLEOTIDE SEQUENCE [LARGE SCALE GENOMIC DNA]</scope>
</reference>
<sequence>MEISGTALLKAAAEDAFDSEPKIKKLEPVLLPGEIVVNEVSFVRKCIATDTSQYDLWGKLVCSNFKISFVTDDPMPLQKFRYRNLLLGEHDVPLTCIEQIVTVNDHKRKQKVLGPNQKLKFNPTELIIYCKDFRIVRFRFDESGPESAKKVCLAIAHYSQPTDLQLLFAFEYVGKKYHHSANTFNGIPTGGGGGAGGGSSQKTPLFETYSDWDREVKRTGASGWRVCSINEGYMISTCLPEYFVVPSSLADQDLKTFSHSFVGRRMPVSDSCWVSAHGCLALVRTALIKDLLQQRKIDQRICNAITKSHPQRSDVCKSDLDKTLPNIQDIQAAFVKLKQLCVNEPFEETEERWLSSLEGTRWLEYVSVHARACASELVYTLESRRVSVVLQEEEGRDLSCVVASLVQVMLDPYFRTIPGFQSLIQKEWVMSGYQFLDRCNHLKRSEKESPLFLLFLDATWQLLEQYPAAFEFSETYLAVLGDSTRRMCACVVTDATWQLLEQYPAAFEFSETYLAVLGDSTRISLFGTFLFNSPHQRVKQSTFTAKDRTLFHNPLYVGRSTPCVRNSSVKAFRRTKEFAISKNIQLGDEKGLKFPSVWDWSLQFTAKDRTLFHNPLYVGRSTPCVRNSSVKAFRRTKKNYSSTLRGMPASLRNGLLSDQESLPRRNSLILQVRPDPPAHAGGQHGGLEQFFREWLCKPADLHGVLLPHLSATHIKLWKLCYFRWVPEAQIDRGGFITAFHRLSLLADEVDVLSRTLRQHRAGPLEACYAELDQSRMYFRARGPHDTPATPEFLSSSFPFSPVGNLCRRSISGTPLSKFLSGAKIWLSTETLANED</sequence>
<dbReference type="FunFam" id="2.30.29.30:FF:000198">
    <property type="entry name" value="Myotubularin related protein 10"/>
    <property type="match status" value="1"/>
</dbReference>
<dbReference type="SUPFAM" id="SSF50729">
    <property type="entry name" value="PH domain-like"/>
    <property type="match status" value="1"/>
</dbReference>
<evidence type="ECO:0000313" key="7">
    <source>
        <dbReference type="Proteomes" id="UP000010556"/>
    </source>
</evidence>
<dbReference type="Pfam" id="PF06602">
    <property type="entry name" value="Myotub-related"/>
    <property type="match status" value="3"/>
</dbReference>
<dbReference type="PROSITE" id="PS51339">
    <property type="entry name" value="PPASE_MYOTUBULARIN"/>
    <property type="match status" value="1"/>
</dbReference>
<dbReference type="PANTHER" id="PTHR10807">
    <property type="entry name" value="MYOTUBULARIN-RELATED"/>
    <property type="match status" value="1"/>
</dbReference>
<gene>
    <name evidence="6" type="ORF">MDA_GLEAN10019469</name>
</gene>
<dbReference type="Gene3D" id="2.30.29.30">
    <property type="entry name" value="Pleckstrin-homology domain (PH domain)/Phosphotyrosine-binding domain (PTB)"/>
    <property type="match status" value="1"/>
</dbReference>
<dbReference type="AlphaFoldDB" id="L5LEV1"/>
<keyword evidence="7" id="KW-1185">Reference proteome</keyword>
<dbReference type="CDD" id="cd13346">
    <property type="entry name" value="PH-GRAM_MTMR10"/>
    <property type="match status" value="1"/>
</dbReference>
<evidence type="ECO:0000313" key="6">
    <source>
        <dbReference type="EMBL" id="ELK24168.1"/>
    </source>
</evidence>
<dbReference type="InterPro" id="IPR022587">
    <property type="entry name" value="MTMR12-like_C"/>
</dbReference>
<dbReference type="SUPFAM" id="SSF52799">
    <property type="entry name" value="(Phosphotyrosine protein) phosphatases II"/>
    <property type="match status" value="2"/>
</dbReference>
<dbReference type="InterPro" id="IPR036004">
    <property type="entry name" value="MTMR10_PH-GRAM"/>
</dbReference>
<dbReference type="InterPro" id="IPR010569">
    <property type="entry name" value="Myotubularin-like_Pase_dom"/>
</dbReference>
<organism evidence="6 7">
    <name type="scientific">Myotis davidii</name>
    <name type="common">David's myotis</name>
    <dbReference type="NCBI Taxonomy" id="225400"/>
    <lineage>
        <taxon>Eukaryota</taxon>
        <taxon>Metazoa</taxon>
        <taxon>Chordata</taxon>
        <taxon>Craniata</taxon>
        <taxon>Vertebrata</taxon>
        <taxon>Euteleostomi</taxon>
        <taxon>Mammalia</taxon>
        <taxon>Eutheria</taxon>
        <taxon>Laurasiatheria</taxon>
        <taxon>Chiroptera</taxon>
        <taxon>Yangochiroptera</taxon>
        <taxon>Vespertilionidae</taxon>
        <taxon>Myotis</taxon>
    </lineage>
</organism>
<dbReference type="InterPro" id="IPR011993">
    <property type="entry name" value="PH-like_dom_sf"/>
</dbReference>
<comment type="similarity">
    <text evidence="1">Belongs to the protein-tyrosine phosphatase family. Non-receptor class myotubularin subfamily.</text>
</comment>
<proteinExistence type="inferred from homology"/>
<dbReference type="GO" id="GO:0005737">
    <property type="term" value="C:cytoplasm"/>
    <property type="evidence" value="ECO:0007669"/>
    <property type="project" value="TreeGrafter"/>
</dbReference>
<evidence type="ECO:0000259" key="5">
    <source>
        <dbReference type="PROSITE" id="PS51339"/>
    </source>
</evidence>